<reference evidence="4" key="1">
    <citation type="submission" date="2021-07" db="EMBL/GenBank/DDBJ databases">
        <authorList>
            <person name="Branca A.L. A."/>
        </authorList>
    </citation>
    <scope>NUCLEOTIDE SEQUENCE</scope>
</reference>
<evidence type="ECO:0000256" key="3">
    <source>
        <dbReference type="ARBA" id="ARBA00023002"/>
    </source>
</evidence>
<evidence type="ECO:0000256" key="2">
    <source>
        <dbReference type="ARBA" id="ARBA00022827"/>
    </source>
</evidence>
<name>A0A9W4NYM2_9EURO</name>
<dbReference type="PANTHER" id="PTHR46720">
    <property type="entry name" value="HYDROXYLASE, PUTATIVE (AFU_ORTHOLOGUE AFUA_3G01460)-RELATED"/>
    <property type="match status" value="1"/>
</dbReference>
<evidence type="ECO:0000313" key="4">
    <source>
        <dbReference type="EMBL" id="CAG8886459.1"/>
    </source>
</evidence>
<organism evidence="4 5">
    <name type="scientific">Penicillium egyptiacum</name>
    <dbReference type="NCBI Taxonomy" id="1303716"/>
    <lineage>
        <taxon>Eukaryota</taxon>
        <taxon>Fungi</taxon>
        <taxon>Dikarya</taxon>
        <taxon>Ascomycota</taxon>
        <taxon>Pezizomycotina</taxon>
        <taxon>Eurotiomycetes</taxon>
        <taxon>Eurotiomycetidae</taxon>
        <taxon>Eurotiales</taxon>
        <taxon>Aspergillaceae</taxon>
        <taxon>Penicillium</taxon>
    </lineage>
</organism>
<dbReference type="EMBL" id="CAJVRC010000835">
    <property type="protein sequence ID" value="CAG8886459.1"/>
    <property type="molecule type" value="Genomic_DNA"/>
</dbReference>
<keyword evidence="1" id="KW-0285">Flavoprotein</keyword>
<sequence>MGSHIPDQNTTTNLDVAIIGGGIARMTLALGLLNRGIKPTIYERGRSFREIGAGIGFTPIAEWAMKVLDPKIHAAFKRVTVQNGTDWFLWMDGSQEDEALVHKIYLSERAFDGCSRADFLDELGKSLPPGHYAILERPSPGCR</sequence>
<evidence type="ECO:0000256" key="1">
    <source>
        <dbReference type="ARBA" id="ARBA00022630"/>
    </source>
</evidence>
<dbReference type="SUPFAM" id="SSF51905">
    <property type="entry name" value="FAD/NAD(P)-binding domain"/>
    <property type="match status" value="1"/>
</dbReference>
<proteinExistence type="predicted"/>
<gene>
    <name evidence="4" type="ORF">PEGY_LOCUS878</name>
</gene>
<protein>
    <recommendedName>
        <fullName evidence="6">FAD-binding domain-containing protein</fullName>
    </recommendedName>
</protein>
<dbReference type="OrthoDB" id="417877at2759"/>
<keyword evidence="3" id="KW-0560">Oxidoreductase</keyword>
<keyword evidence="2" id="KW-0274">FAD</keyword>
<dbReference type="GO" id="GO:0044550">
    <property type="term" value="P:secondary metabolite biosynthetic process"/>
    <property type="evidence" value="ECO:0007669"/>
    <property type="project" value="TreeGrafter"/>
</dbReference>
<comment type="caution">
    <text evidence="4">The sequence shown here is derived from an EMBL/GenBank/DDBJ whole genome shotgun (WGS) entry which is preliminary data.</text>
</comment>
<dbReference type="GO" id="GO:0016491">
    <property type="term" value="F:oxidoreductase activity"/>
    <property type="evidence" value="ECO:0007669"/>
    <property type="project" value="UniProtKB-KW"/>
</dbReference>
<dbReference type="Gene3D" id="3.50.50.60">
    <property type="entry name" value="FAD/NAD(P)-binding domain"/>
    <property type="match status" value="1"/>
</dbReference>
<keyword evidence="5" id="KW-1185">Reference proteome</keyword>
<evidence type="ECO:0000313" key="5">
    <source>
        <dbReference type="Proteomes" id="UP001154252"/>
    </source>
</evidence>
<dbReference type="AlphaFoldDB" id="A0A9W4NYM2"/>
<dbReference type="InterPro" id="IPR036188">
    <property type="entry name" value="FAD/NAD-bd_sf"/>
</dbReference>
<evidence type="ECO:0008006" key="6">
    <source>
        <dbReference type="Google" id="ProtNLM"/>
    </source>
</evidence>
<dbReference type="InterPro" id="IPR051104">
    <property type="entry name" value="FAD_monoxygenase"/>
</dbReference>
<dbReference type="Proteomes" id="UP001154252">
    <property type="component" value="Unassembled WGS sequence"/>
</dbReference>
<dbReference type="PANTHER" id="PTHR46720:SF3">
    <property type="entry name" value="FAD-BINDING DOMAIN-CONTAINING PROTEIN-RELATED"/>
    <property type="match status" value="1"/>
</dbReference>
<accession>A0A9W4NYM2</accession>